<comment type="similarity">
    <text evidence="2 8">Belongs to the 4-toluene sulfonate uptake permease (TSUP) (TC 2.A.102) family.</text>
</comment>
<evidence type="ECO:0000256" key="7">
    <source>
        <dbReference type="ARBA" id="ARBA00023136"/>
    </source>
</evidence>
<sequence length="257" mass="27592">MIQDLMELMPLWAFAAAFAVTLFAGIVKGAIGFGVPLIILSGLTLFLDPLLAISGVVLPALVSNLVQVARHPRAEIREATQEHWRYIVIVCALILIVTQFVVFVPENVFYLILGVPVMALSIIQLAGVRFSIPPARRRAAELGIGALTGVVGGFTGSWGPLTVLYLIALDTPKMRQLLVQGLIYSLGAVFLLVGHLQSGVMNAATIPFSALLLLPIFIGMQIGFWVGAKLDANLFRKLTLLLLVVAGANLVRRGLFG</sequence>
<evidence type="ECO:0000313" key="9">
    <source>
        <dbReference type="EMBL" id="QXL87258.1"/>
    </source>
</evidence>
<dbReference type="EMBL" id="JAIMBW010000001">
    <property type="protein sequence ID" value="MBY4894613.1"/>
    <property type="molecule type" value="Genomic_DNA"/>
</dbReference>
<dbReference type="EMBL" id="CP078073">
    <property type="protein sequence ID" value="QXL87258.1"/>
    <property type="molecule type" value="Genomic_DNA"/>
</dbReference>
<evidence type="ECO:0000256" key="6">
    <source>
        <dbReference type="ARBA" id="ARBA00022989"/>
    </source>
</evidence>
<gene>
    <name evidence="9" type="ORF">KUL25_17780</name>
</gene>
<keyword evidence="3" id="KW-0813">Transport</keyword>
<dbReference type="Pfam" id="PF01925">
    <property type="entry name" value="TauE"/>
    <property type="match status" value="1"/>
</dbReference>
<evidence type="ECO:0000256" key="4">
    <source>
        <dbReference type="ARBA" id="ARBA00022475"/>
    </source>
</evidence>
<feature type="transmembrane region" description="Helical" evidence="8">
    <location>
        <begin position="177"/>
        <end position="196"/>
    </location>
</feature>
<organism evidence="9">
    <name type="scientific">Gymnodinialimonas phycosphaerae</name>
    <dbReference type="NCBI Taxonomy" id="2841589"/>
    <lineage>
        <taxon>Bacteria</taxon>
        <taxon>Pseudomonadati</taxon>
        <taxon>Pseudomonadota</taxon>
        <taxon>Alphaproteobacteria</taxon>
        <taxon>Rhodobacterales</taxon>
        <taxon>Paracoccaceae</taxon>
        <taxon>Gymnodinialimonas</taxon>
    </lineage>
</organism>
<dbReference type="PANTHER" id="PTHR30269">
    <property type="entry name" value="TRANSMEMBRANE PROTEIN YFCA"/>
    <property type="match status" value="1"/>
</dbReference>
<name>A0A975TTC7_9RHOB</name>
<dbReference type="InterPro" id="IPR002781">
    <property type="entry name" value="TM_pro_TauE-like"/>
</dbReference>
<dbReference type="AlphaFoldDB" id="A0A975TTC7"/>
<comment type="subcellular location">
    <subcellularLocation>
        <location evidence="1 8">Cell membrane</location>
        <topology evidence="1 8">Multi-pass membrane protein</topology>
    </subcellularLocation>
</comment>
<keyword evidence="6 8" id="KW-1133">Transmembrane helix</keyword>
<feature type="transmembrane region" description="Helical" evidence="8">
    <location>
        <begin position="234"/>
        <end position="251"/>
    </location>
</feature>
<dbReference type="PANTHER" id="PTHR30269:SF32">
    <property type="entry name" value="MEMBRANE TRANSPORTER PROTEIN-RELATED"/>
    <property type="match status" value="1"/>
</dbReference>
<evidence type="ECO:0000256" key="1">
    <source>
        <dbReference type="ARBA" id="ARBA00004651"/>
    </source>
</evidence>
<keyword evidence="7 8" id="KW-0472">Membrane</keyword>
<keyword evidence="4 8" id="KW-1003">Cell membrane</keyword>
<dbReference type="RefSeq" id="WP_257894161.1">
    <property type="nucleotide sequence ID" value="NZ_JAIMBW010000001.1"/>
</dbReference>
<evidence type="ECO:0000256" key="5">
    <source>
        <dbReference type="ARBA" id="ARBA00022692"/>
    </source>
</evidence>
<feature type="transmembrane region" description="Helical" evidence="8">
    <location>
        <begin position="208"/>
        <end position="228"/>
    </location>
</feature>
<reference evidence="9 10" key="1">
    <citation type="submission" date="2021-07" db="EMBL/GenBank/DDBJ databases">
        <title>Karlodiniumbacter phycospheric gen. nov., sp. nov., a phycosphere bacterium isolated from karlodinium veneficum.</title>
        <authorList>
            <person name="Peng Y."/>
            <person name="Jiang L."/>
            <person name="Lee J."/>
        </authorList>
    </citation>
    <scope>NUCLEOTIDE SEQUENCE</scope>
    <source>
        <strain evidence="9 10">N5</strain>
    </source>
</reference>
<protein>
    <recommendedName>
        <fullName evidence="8">Probable membrane transporter protein</fullName>
    </recommendedName>
</protein>
<evidence type="ECO:0000256" key="2">
    <source>
        <dbReference type="ARBA" id="ARBA00009142"/>
    </source>
</evidence>
<dbReference type="GO" id="GO:0005886">
    <property type="term" value="C:plasma membrane"/>
    <property type="evidence" value="ECO:0007669"/>
    <property type="project" value="UniProtKB-SubCell"/>
</dbReference>
<feature type="transmembrane region" description="Helical" evidence="8">
    <location>
        <begin position="142"/>
        <end position="165"/>
    </location>
</feature>
<proteinExistence type="inferred from homology"/>
<feature type="transmembrane region" description="Helical" evidence="8">
    <location>
        <begin position="83"/>
        <end position="102"/>
    </location>
</feature>
<keyword evidence="5 8" id="KW-0812">Transmembrane</keyword>
<keyword evidence="10" id="KW-1185">Reference proteome</keyword>
<evidence type="ECO:0000256" key="3">
    <source>
        <dbReference type="ARBA" id="ARBA00022448"/>
    </source>
</evidence>
<evidence type="ECO:0000313" key="10">
    <source>
        <dbReference type="Proteomes" id="UP000693972"/>
    </source>
</evidence>
<dbReference type="InterPro" id="IPR052017">
    <property type="entry name" value="TSUP"/>
</dbReference>
<evidence type="ECO:0000256" key="8">
    <source>
        <dbReference type="RuleBase" id="RU363041"/>
    </source>
</evidence>
<feature type="transmembrane region" description="Helical" evidence="8">
    <location>
        <begin position="108"/>
        <end position="130"/>
    </location>
</feature>
<accession>A0A975TTC7</accession>
<feature type="transmembrane region" description="Helical" evidence="8">
    <location>
        <begin position="39"/>
        <end position="62"/>
    </location>
</feature>
<dbReference type="Proteomes" id="UP000693972">
    <property type="component" value="Unassembled WGS sequence"/>
</dbReference>